<evidence type="ECO:0000313" key="1">
    <source>
        <dbReference type="EMBL" id="MPC93031.1"/>
    </source>
</evidence>
<keyword evidence="2" id="KW-1185">Reference proteome</keyword>
<organism evidence="1 2">
    <name type="scientific">Portunus trituberculatus</name>
    <name type="common">Swimming crab</name>
    <name type="synonym">Neptunus trituberculatus</name>
    <dbReference type="NCBI Taxonomy" id="210409"/>
    <lineage>
        <taxon>Eukaryota</taxon>
        <taxon>Metazoa</taxon>
        <taxon>Ecdysozoa</taxon>
        <taxon>Arthropoda</taxon>
        <taxon>Crustacea</taxon>
        <taxon>Multicrustacea</taxon>
        <taxon>Malacostraca</taxon>
        <taxon>Eumalacostraca</taxon>
        <taxon>Eucarida</taxon>
        <taxon>Decapoda</taxon>
        <taxon>Pleocyemata</taxon>
        <taxon>Brachyura</taxon>
        <taxon>Eubrachyura</taxon>
        <taxon>Portunoidea</taxon>
        <taxon>Portunidae</taxon>
        <taxon>Portuninae</taxon>
        <taxon>Portunus</taxon>
    </lineage>
</organism>
<comment type="caution">
    <text evidence="1">The sequence shown here is derived from an EMBL/GenBank/DDBJ whole genome shotgun (WGS) entry which is preliminary data.</text>
</comment>
<gene>
    <name evidence="1" type="ORF">E2C01_088147</name>
</gene>
<sequence>MQEELFKWLKDLGRCHLRAKLMTPVVRRCPVLSLTEGEIEAMFPDSFCYHILADLWTRWNCGRRM</sequence>
<reference evidence="1 2" key="1">
    <citation type="submission" date="2019-05" db="EMBL/GenBank/DDBJ databases">
        <title>Another draft genome of Portunus trituberculatus and its Hox gene families provides insights of decapod evolution.</title>
        <authorList>
            <person name="Jeong J.-H."/>
            <person name="Song I."/>
            <person name="Kim S."/>
            <person name="Choi T."/>
            <person name="Kim D."/>
            <person name="Ryu S."/>
            <person name="Kim W."/>
        </authorList>
    </citation>
    <scope>NUCLEOTIDE SEQUENCE [LARGE SCALE GENOMIC DNA]</scope>
    <source>
        <tissue evidence="1">Muscle</tissue>
    </source>
</reference>
<dbReference type="EMBL" id="VSRR010093392">
    <property type="protein sequence ID" value="MPC93031.1"/>
    <property type="molecule type" value="Genomic_DNA"/>
</dbReference>
<accession>A0A5B7J5C7</accession>
<evidence type="ECO:0000313" key="2">
    <source>
        <dbReference type="Proteomes" id="UP000324222"/>
    </source>
</evidence>
<dbReference type="Proteomes" id="UP000324222">
    <property type="component" value="Unassembled WGS sequence"/>
</dbReference>
<protein>
    <submittedName>
        <fullName evidence="1">Uncharacterized protein</fullName>
    </submittedName>
</protein>
<name>A0A5B7J5C7_PORTR</name>
<proteinExistence type="predicted"/>
<dbReference type="AlphaFoldDB" id="A0A5B7J5C7"/>